<dbReference type="EC" id="2.7.1.30" evidence="6"/>
<dbReference type="PIRSF" id="PIRSF000538">
    <property type="entry name" value="GlpK"/>
    <property type="match status" value="1"/>
</dbReference>
<dbReference type="GO" id="GO:0005975">
    <property type="term" value="P:carbohydrate metabolic process"/>
    <property type="evidence" value="ECO:0007669"/>
    <property type="project" value="InterPro"/>
</dbReference>
<keyword evidence="2 3" id="KW-0418">Kinase</keyword>
<evidence type="ECO:0000259" key="5">
    <source>
        <dbReference type="Pfam" id="PF02782"/>
    </source>
</evidence>
<dbReference type="InterPro" id="IPR018485">
    <property type="entry name" value="FGGY_C"/>
</dbReference>
<evidence type="ECO:0000256" key="3">
    <source>
        <dbReference type="RuleBase" id="RU003733"/>
    </source>
</evidence>
<dbReference type="PROSITE" id="PS00445">
    <property type="entry name" value="FGGY_KINASES_2"/>
    <property type="match status" value="1"/>
</dbReference>
<dbReference type="EMBL" id="LTAZ01000013">
    <property type="protein sequence ID" value="KYH24521.1"/>
    <property type="molecule type" value="Genomic_DNA"/>
</dbReference>
<dbReference type="InterPro" id="IPR018483">
    <property type="entry name" value="Carb_kinase_FGGY_CS"/>
</dbReference>
<evidence type="ECO:0000313" key="6">
    <source>
        <dbReference type="EMBL" id="KYH24521.1"/>
    </source>
</evidence>
<dbReference type="PATRIC" id="fig|1008153.3.peg.3693"/>
<organism evidence="6 7">
    <name type="scientific">Halalkalicoccus paucihalophilus</name>
    <dbReference type="NCBI Taxonomy" id="1008153"/>
    <lineage>
        <taxon>Archaea</taxon>
        <taxon>Methanobacteriati</taxon>
        <taxon>Methanobacteriota</taxon>
        <taxon>Stenosarchaea group</taxon>
        <taxon>Halobacteria</taxon>
        <taxon>Halobacteriales</taxon>
        <taxon>Halococcaceae</taxon>
        <taxon>Halalkalicoccus</taxon>
    </lineage>
</organism>
<comment type="caution">
    <text evidence="6">The sequence shown here is derived from an EMBL/GenBank/DDBJ whole genome shotgun (WGS) entry which is preliminary data.</text>
</comment>
<feature type="domain" description="Carbohydrate kinase FGGY N-terminal" evidence="4">
    <location>
        <begin position="4"/>
        <end position="247"/>
    </location>
</feature>
<reference evidence="6 7" key="1">
    <citation type="submission" date="2016-02" db="EMBL/GenBank/DDBJ databases">
        <title>Genome sequence of Halalkalicoccus paucihalophilus DSM 24557.</title>
        <authorList>
            <person name="Poehlein A."/>
            <person name="Daniel R."/>
        </authorList>
    </citation>
    <scope>NUCLEOTIDE SEQUENCE [LARGE SCALE GENOMIC DNA]</scope>
    <source>
        <strain evidence="6 7">DSM 24557</strain>
    </source>
</reference>
<proteinExistence type="inferred from homology"/>
<protein>
    <submittedName>
        <fullName evidence="6">Glycerol kinase</fullName>
        <ecNumber evidence="6">2.7.1.30</ecNumber>
    </submittedName>
</protein>
<dbReference type="PANTHER" id="PTHR43095:SF3">
    <property type="entry name" value="L-XYLULOSE_3-KETO-L-GULONATE KINASE"/>
    <property type="match status" value="1"/>
</dbReference>
<dbReference type="InterPro" id="IPR043129">
    <property type="entry name" value="ATPase_NBD"/>
</dbReference>
<dbReference type="InterPro" id="IPR018484">
    <property type="entry name" value="FGGY_N"/>
</dbReference>
<gene>
    <name evidence="6" type="primary">glpK_2</name>
    <name evidence="6" type="ORF">HAPAU_35040</name>
</gene>
<dbReference type="RefSeq" id="WP_066385020.1">
    <property type="nucleotide sequence ID" value="NZ_LTAZ01000013.1"/>
</dbReference>
<evidence type="ECO:0000259" key="4">
    <source>
        <dbReference type="Pfam" id="PF00370"/>
    </source>
</evidence>
<name>A0A151AA07_9EURY</name>
<dbReference type="Proteomes" id="UP000075321">
    <property type="component" value="Unassembled WGS sequence"/>
</dbReference>
<comment type="similarity">
    <text evidence="3">Belongs to the FGGY kinase family.</text>
</comment>
<accession>A0A151AA07</accession>
<dbReference type="Gene3D" id="3.30.420.40">
    <property type="match status" value="2"/>
</dbReference>
<dbReference type="AlphaFoldDB" id="A0A151AA07"/>
<evidence type="ECO:0000313" key="7">
    <source>
        <dbReference type="Proteomes" id="UP000075321"/>
    </source>
</evidence>
<evidence type="ECO:0000256" key="1">
    <source>
        <dbReference type="ARBA" id="ARBA00022679"/>
    </source>
</evidence>
<dbReference type="InterPro" id="IPR000577">
    <property type="entry name" value="Carb_kinase_FGGY"/>
</dbReference>
<sequence>MDILVGVDAGTSLIKAIAITPAGSEIALATRSLSTDHPEPRWAQQNMNTVWEQAAGCLGDLLEQLPRDGTILGVSIAGQGDGCWLIDSDGEPVRDAILWSDSRASEYIDQWRTDGTLEEIEYICGSELFPGTVLPLLAWLSDEQSHYLETAATLLFCKDWLSYKLTGERTTDLSDASLPLLDIYEQSYSDAVWETTGLAEYMHLRPNLQPAGSVVGSITEPAAARTGIPVGTPVVMGLFDVAASAIGCGAVSEGDSVSSIGTSVVNQSLASTPRVDSTTIQVALWEDLYTEAVGSNAGTQSIEWVRNEIVDKGNARYSDLETAAQSVPVGADDLLYIPYLSPTGERGPFVDPNARAQLFGLEPSHTTAHIVRAVYEGLALALRDCYEAIPNTVSQLYVTGGPTRSTFWNQLVADCMGVEILVPNSAEPTAVGTAVLAGVGTDCYSDPTVGASQVLSAPDRYQPTTAVTETYDLLYEQYVQIRSRMTEIWALHAETRSQLSE</sequence>
<evidence type="ECO:0000256" key="2">
    <source>
        <dbReference type="ARBA" id="ARBA00022777"/>
    </source>
</evidence>
<dbReference type="OrthoDB" id="26592at2157"/>
<keyword evidence="7" id="KW-1185">Reference proteome</keyword>
<dbReference type="Pfam" id="PF02782">
    <property type="entry name" value="FGGY_C"/>
    <property type="match status" value="1"/>
</dbReference>
<feature type="domain" description="Carbohydrate kinase FGGY C-terminal" evidence="5">
    <location>
        <begin position="259"/>
        <end position="439"/>
    </location>
</feature>
<dbReference type="Pfam" id="PF00370">
    <property type="entry name" value="FGGY_N"/>
    <property type="match status" value="1"/>
</dbReference>
<dbReference type="GO" id="GO:0004370">
    <property type="term" value="F:glycerol kinase activity"/>
    <property type="evidence" value="ECO:0007669"/>
    <property type="project" value="UniProtKB-EC"/>
</dbReference>
<keyword evidence="1 3" id="KW-0808">Transferase</keyword>
<dbReference type="InterPro" id="IPR050406">
    <property type="entry name" value="FGGY_Carb_Kinase"/>
</dbReference>
<dbReference type="PANTHER" id="PTHR43095">
    <property type="entry name" value="SUGAR KINASE"/>
    <property type="match status" value="1"/>
</dbReference>
<dbReference type="SUPFAM" id="SSF53067">
    <property type="entry name" value="Actin-like ATPase domain"/>
    <property type="match status" value="2"/>
</dbReference>